<evidence type="ECO:0000256" key="2">
    <source>
        <dbReference type="SAM" id="MobiDB-lite"/>
    </source>
</evidence>
<name>A0AAD5YE88_9APHY</name>
<evidence type="ECO:0000313" key="4">
    <source>
        <dbReference type="EMBL" id="KAJ3485300.1"/>
    </source>
</evidence>
<dbReference type="InterPro" id="IPR050756">
    <property type="entry name" value="CSN3"/>
</dbReference>
<protein>
    <recommendedName>
        <fullName evidence="3">COP9 signalosome complex subunit 3 N-terminal helical repeats domain-containing protein</fullName>
    </recommendedName>
</protein>
<dbReference type="GO" id="GO:0006511">
    <property type="term" value="P:ubiquitin-dependent protein catabolic process"/>
    <property type="evidence" value="ECO:0007669"/>
    <property type="project" value="TreeGrafter"/>
</dbReference>
<feature type="compositionally biased region" description="Polar residues" evidence="2">
    <location>
        <begin position="1"/>
        <end position="11"/>
    </location>
</feature>
<dbReference type="InterPro" id="IPR055089">
    <property type="entry name" value="COP9_N"/>
</dbReference>
<feature type="region of interest" description="Disordered" evidence="2">
    <location>
        <begin position="1"/>
        <end position="25"/>
    </location>
</feature>
<comment type="caution">
    <text evidence="4">The sequence shown here is derived from an EMBL/GenBank/DDBJ whole genome shotgun (WGS) entry which is preliminary data.</text>
</comment>
<dbReference type="Pfam" id="PF22788">
    <property type="entry name" value="COP9_hel_rpt"/>
    <property type="match status" value="1"/>
</dbReference>
<sequence>MSLAGSSNSNTQAQAPPAEQPPPVEQVLQEIVNNPGAAVLSKLLKSYPSKDKDVRDNALREWALEGQDPLSVLDPVTNTVGFVYLLAARSEPRSSRKPALVDVERFCAHFIPEHARLAPERLMTFATCLSTSWDPNPHLLLGPLFDLVTRYPPTPSHLTALHPAFLRLCVRTHHYSAALPVLSHPILHIETSISPLTYNDNLIYHYAGGCALGGLKKWREAEEFFEICASAPGQAAAAIQLEALKKLTLVQLILYGKAIPPPKYTHPTLVRLSKNSPYGNLARMYPAPSAELQAFVTKNLEVFRLNAGLVEQVVARAPRWLIKKLTSTYLTLNLSDIAKQVQSNTEQIRSTIIDTGEVNASISLDDTVTFSDTVTQFTKEDVESALTEAQEQAKLLFKLEREMQLNKEYLAKALKHKDEGSGGFDDEVGFSSWAEESMFG</sequence>
<keyword evidence="1" id="KW-0963">Cytoplasm</keyword>
<dbReference type="AlphaFoldDB" id="A0AAD5YE88"/>
<dbReference type="PANTHER" id="PTHR10758">
    <property type="entry name" value="26S PROTEASOME NON-ATPASE REGULATORY SUBUNIT 3/COP9 SIGNALOSOME COMPLEX SUBUNIT 3"/>
    <property type="match status" value="1"/>
</dbReference>
<feature type="domain" description="COP9 signalosome complex subunit 3 N-terminal helical repeats" evidence="3">
    <location>
        <begin position="69"/>
        <end position="266"/>
    </location>
</feature>
<evidence type="ECO:0000313" key="5">
    <source>
        <dbReference type="Proteomes" id="UP001212997"/>
    </source>
</evidence>
<gene>
    <name evidence="4" type="ORF">NLI96_g5063</name>
</gene>
<dbReference type="GO" id="GO:0008180">
    <property type="term" value="C:COP9 signalosome"/>
    <property type="evidence" value="ECO:0007669"/>
    <property type="project" value="TreeGrafter"/>
</dbReference>
<organism evidence="4 5">
    <name type="scientific">Meripilus lineatus</name>
    <dbReference type="NCBI Taxonomy" id="2056292"/>
    <lineage>
        <taxon>Eukaryota</taxon>
        <taxon>Fungi</taxon>
        <taxon>Dikarya</taxon>
        <taxon>Basidiomycota</taxon>
        <taxon>Agaricomycotina</taxon>
        <taxon>Agaricomycetes</taxon>
        <taxon>Polyporales</taxon>
        <taxon>Meripilaceae</taxon>
        <taxon>Meripilus</taxon>
    </lineage>
</organism>
<dbReference type="Proteomes" id="UP001212997">
    <property type="component" value="Unassembled WGS sequence"/>
</dbReference>
<dbReference type="EMBL" id="JANAWD010000158">
    <property type="protein sequence ID" value="KAJ3485300.1"/>
    <property type="molecule type" value="Genomic_DNA"/>
</dbReference>
<accession>A0AAD5YE88</accession>
<keyword evidence="5" id="KW-1185">Reference proteome</keyword>
<proteinExistence type="predicted"/>
<evidence type="ECO:0000259" key="3">
    <source>
        <dbReference type="Pfam" id="PF22788"/>
    </source>
</evidence>
<evidence type="ECO:0000256" key="1">
    <source>
        <dbReference type="ARBA" id="ARBA00022490"/>
    </source>
</evidence>
<reference evidence="4" key="1">
    <citation type="submission" date="2022-07" db="EMBL/GenBank/DDBJ databases">
        <title>Genome Sequence of Physisporinus lineatus.</title>
        <authorList>
            <person name="Buettner E."/>
        </authorList>
    </citation>
    <scope>NUCLEOTIDE SEQUENCE</scope>
    <source>
        <strain evidence="4">VT162</strain>
    </source>
</reference>
<dbReference type="PANTHER" id="PTHR10758:SF1">
    <property type="entry name" value="COP9 SIGNALOSOME COMPLEX SUBUNIT 3"/>
    <property type="match status" value="1"/>
</dbReference>